<accession>A0A383D702</accession>
<evidence type="ECO:0000256" key="2">
    <source>
        <dbReference type="ARBA" id="ARBA00022803"/>
    </source>
</evidence>
<organism evidence="4">
    <name type="scientific">marine metagenome</name>
    <dbReference type="NCBI Taxonomy" id="408172"/>
    <lineage>
        <taxon>unclassified sequences</taxon>
        <taxon>metagenomes</taxon>
        <taxon>ecological metagenomes</taxon>
    </lineage>
</organism>
<feature type="coiled-coil region" evidence="3">
    <location>
        <begin position="63"/>
        <end position="90"/>
    </location>
</feature>
<dbReference type="Pfam" id="PF13432">
    <property type="entry name" value="TPR_16"/>
    <property type="match status" value="1"/>
</dbReference>
<dbReference type="PANTHER" id="PTHR44943">
    <property type="entry name" value="CELLULOSE SYNTHASE OPERON PROTEIN C"/>
    <property type="match status" value="1"/>
</dbReference>
<proteinExistence type="predicted"/>
<evidence type="ECO:0000313" key="4">
    <source>
        <dbReference type="EMBL" id="SVE40045.1"/>
    </source>
</evidence>
<dbReference type="PROSITE" id="PS50005">
    <property type="entry name" value="TPR"/>
    <property type="match status" value="2"/>
</dbReference>
<protein>
    <submittedName>
        <fullName evidence="4">Uncharacterized protein</fullName>
    </submittedName>
</protein>
<keyword evidence="1" id="KW-0677">Repeat</keyword>
<dbReference type="SMART" id="SM00028">
    <property type="entry name" value="TPR"/>
    <property type="match status" value="4"/>
</dbReference>
<feature type="non-terminal residue" evidence="4">
    <location>
        <position position="237"/>
    </location>
</feature>
<dbReference type="PANTHER" id="PTHR44943:SF8">
    <property type="entry name" value="TPR REPEAT-CONTAINING PROTEIN MJ0263"/>
    <property type="match status" value="1"/>
</dbReference>
<gene>
    <name evidence="4" type="ORF">METZ01_LOCUS492899</name>
</gene>
<keyword evidence="2" id="KW-0802">TPR repeat</keyword>
<dbReference type="Gene3D" id="1.25.40.10">
    <property type="entry name" value="Tetratricopeptide repeat domain"/>
    <property type="match status" value="1"/>
</dbReference>
<keyword evidence="3" id="KW-0175">Coiled coil</keyword>
<sequence>MMKILISIFLTCPVLCVLGFAPNPSLTKDFWNSPQFVQSFMGSYGFRSEIEPRISKAEQYLLREVVAKTENQLEEAIEFLEKKVDEKSSAALDFALATMYYQIGRLSKSAETYEKALKKFPSFLRARKNLGFVYLSLGKTEEASRSLSRAISLGENDGVTYVALGYCHLLQERYVSAENAYRMGVLLFPESKEARNGLVNCLLSTGRYPEALALLDELLEKDPENVYCHQARASALQ</sequence>
<dbReference type="Pfam" id="PF14559">
    <property type="entry name" value="TPR_19"/>
    <property type="match status" value="1"/>
</dbReference>
<name>A0A383D702_9ZZZZ</name>
<dbReference type="InterPro" id="IPR019734">
    <property type="entry name" value="TPR_rpt"/>
</dbReference>
<dbReference type="InterPro" id="IPR011990">
    <property type="entry name" value="TPR-like_helical_dom_sf"/>
</dbReference>
<dbReference type="EMBL" id="UINC01214698">
    <property type="protein sequence ID" value="SVE40045.1"/>
    <property type="molecule type" value="Genomic_DNA"/>
</dbReference>
<evidence type="ECO:0000256" key="1">
    <source>
        <dbReference type="ARBA" id="ARBA00022737"/>
    </source>
</evidence>
<dbReference type="AlphaFoldDB" id="A0A383D702"/>
<reference evidence="4" key="1">
    <citation type="submission" date="2018-05" db="EMBL/GenBank/DDBJ databases">
        <authorList>
            <person name="Lanie J.A."/>
            <person name="Ng W.-L."/>
            <person name="Kazmierczak K.M."/>
            <person name="Andrzejewski T.M."/>
            <person name="Davidsen T.M."/>
            <person name="Wayne K.J."/>
            <person name="Tettelin H."/>
            <person name="Glass J.I."/>
            <person name="Rusch D."/>
            <person name="Podicherti R."/>
            <person name="Tsui H.-C.T."/>
            <person name="Winkler M.E."/>
        </authorList>
    </citation>
    <scope>NUCLEOTIDE SEQUENCE</scope>
</reference>
<dbReference type="SUPFAM" id="SSF48452">
    <property type="entry name" value="TPR-like"/>
    <property type="match status" value="1"/>
</dbReference>
<evidence type="ECO:0000256" key="3">
    <source>
        <dbReference type="SAM" id="Coils"/>
    </source>
</evidence>
<dbReference type="InterPro" id="IPR051685">
    <property type="entry name" value="Ycf3/AcsC/BcsC/TPR_MFPF"/>
</dbReference>